<dbReference type="Pfam" id="PF13212">
    <property type="entry name" value="DUF4020"/>
    <property type="match status" value="1"/>
</dbReference>
<reference evidence="2" key="1">
    <citation type="submission" date="2021-03" db="EMBL/GenBank/DDBJ databases">
        <title>Whole genome shotgun sequence of Actinoplanes auranticolor NBRC 12245.</title>
        <authorList>
            <person name="Komaki H."/>
            <person name="Tamura T."/>
        </authorList>
    </citation>
    <scope>NUCLEOTIDE SEQUENCE</scope>
    <source>
        <strain evidence="2">NBRC 12245</strain>
    </source>
</reference>
<proteinExistence type="predicted"/>
<dbReference type="SUPFAM" id="SSF52467">
    <property type="entry name" value="DHS-like NAD/FAD-binding domain"/>
    <property type="match status" value="1"/>
</dbReference>
<dbReference type="Gene3D" id="3.40.50.1220">
    <property type="entry name" value="TPP-binding domain"/>
    <property type="match status" value="1"/>
</dbReference>
<keyword evidence="3" id="KW-1185">Reference proteome</keyword>
<dbReference type="Pfam" id="PF13289">
    <property type="entry name" value="SIR2_2"/>
    <property type="match status" value="1"/>
</dbReference>
<dbReference type="EMBL" id="BOQL01000021">
    <property type="protein sequence ID" value="GIM66967.1"/>
    <property type="molecule type" value="Genomic_DNA"/>
</dbReference>
<dbReference type="InterPro" id="IPR025093">
    <property type="entry name" value="DUF4020"/>
</dbReference>
<evidence type="ECO:0000313" key="3">
    <source>
        <dbReference type="Proteomes" id="UP000681340"/>
    </source>
</evidence>
<gene>
    <name evidence="2" type="ORF">Aau02nite_25330</name>
</gene>
<name>A0A919SAR0_9ACTN</name>
<comment type="caution">
    <text evidence="2">The sequence shown here is derived from an EMBL/GenBank/DDBJ whole genome shotgun (WGS) entry which is preliminary data.</text>
</comment>
<feature type="domain" description="DUF4020" evidence="1">
    <location>
        <begin position="986"/>
        <end position="1075"/>
    </location>
</feature>
<organism evidence="2 3">
    <name type="scientific">Actinoplanes auranticolor</name>
    <dbReference type="NCBI Taxonomy" id="47988"/>
    <lineage>
        <taxon>Bacteria</taxon>
        <taxon>Bacillati</taxon>
        <taxon>Actinomycetota</taxon>
        <taxon>Actinomycetes</taxon>
        <taxon>Micromonosporales</taxon>
        <taxon>Micromonosporaceae</taxon>
        <taxon>Actinoplanes</taxon>
    </lineage>
</organism>
<evidence type="ECO:0000259" key="1">
    <source>
        <dbReference type="Pfam" id="PF13212"/>
    </source>
</evidence>
<dbReference type="AlphaFoldDB" id="A0A919SAR0"/>
<evidence type="ECO:0000313" key="2">
    <source>
        <dbReference type="EMBL" id="GIM66967.1"/>
    </source>
</evidence>
<dbReference type="Proteomes" id="UP000681340">
    <property type="component" value="Unassembled WGS sequence"/>
</dbReference>
<protein>
    <recommendedName>
        <fullName evidence="1">DUF4020 domain-containing protein</fullName>
    </recommendedName>
</protein>
<accession>A0A919SAR0</accession>
<dbReference type="InterPro" id="IPR029035">
    <property type="entry name" value="DHS-like_NAD/FAD-binding_dom"/>
</dbReference>
<sequence length="1155" mass="126817">MGQVDIPAELLEAHAAGRLLLFVGAGASVDPPSGLPLFDKLAETIAEEAHQAPVAGDRPDRLLGRIDDHKVDVHLRVQQIVGGVDSRPNRLHRAIVALAMAQSPLRIVTTNYDKHLSTVLTAQGATFEEYAGPAVPPGDDIEGVVHLHGRLGQSPKYLIATDRDFGQAYLRSAWAARFLEQMFAEYTVLFIGYSHTDVVMTFFARALTANRRRYVLTDKPDDPDWEGYGVTPIPYVSVGIDHSALSEAIEKWAAQAAMGLLDHRQRIKDLVTGAPSLEPEDMSYLESVLADPLRVELFTELADGTEWLRWATNRPEFQQTLAPQPASSPSTEPLARWFVRNFVLTEQHNDEALRVVQQAGGRLSPAVAAALVNRLYGLPTPLPPWLALWVILLMDTPTAAAHRPLGHLLNKCTWPRDRDLALLLFDHLAEPVPVLRGGFGAYLDPEPRGDRWSLAEAWKRVFRPHLSEAAEPVLAVVERQLHRAFVLLRADGSAGERGDPVSSRRAAIPAHAQDTMPKAMDTLIDAARDCLEALLATPGPADRARLDRWAAAETTLLRRLAVHGWTVRTDVDATAKIRWLRERQWLYAHELRFEVFALIEAALADAEPAVADALVAEAAAGPGRTDRESLAGYVTFNALAWITRCAPALVSAAEAFAAVRATHPTFVVREHPELLRTWSFSAAGTPPALSAAELHEDISADATAALGRLRAAAAEEDEFSAGVHDVLTEAVRERPEDGFAILDAHAAPDQWIIDAVVAGWSGATIPESGMDTVLDRLASLDVPATVDAISRLLADGGQSDQHPTHWYRRPAARRLATDAWNAAHATPGHDFDDWLTRALNQNAGRIALFWVHAVADDWRRAGDSWTGLDPAVRTTLEELLSAGDSRSAPAETILASQARFFFGADRTWSEEHILPLLDWRDPVRARHAWDGHLVWGRFDDQMLETGLADDYVGAARHIGAFPEDMRRQLHQHLAAVAVGSDLPTIHDWVHTLTAELSVADRVEWLQAIAHVLAGLPGEAVEHQWSRWMSRYWQDRLESNPRLLEIEEASAMAGWTAYLTDSAADGVALATRHPARLPVDSGVLLDLADENRLRRAPAAYGRLIGHLLSHTEPPFRDGYLVPDIVERLKANGAVEDLPVIVTAAIRLGVPGAAEWI</sequence>